<dbReference type="Pfam" id="PF01237">
    <property type="entry name" value="Oxysterol_BP"/>
    <property type="match status" value="1"/>
</dbReference>
<evidence type="ECO:0000313" key="5">
    <source>
        <dbReference type="Proteomes" id="UP000095280"/>
    </source>
</evidence>
<evidence type="ECO:0000256" key="1">
    <source>
        <dbReference type="ARBA" id="ARBA00023121"/>
    </source>
</evidence>
<dbReference type="Proteomes" id="UP000095280">
    <property type="component" value="Unplaced"/>
</dbReference>
<dbReference type="FunFam" id="1.10.287.2720:FF:000001">
    <property type="entry name" value="Oxysterol-binding OBPalpha"/>
    <property type="match status" value="1"/>
</dbReference>
<keyword evidence="3" id="KW-0813">Transport</keyword>
<reference evidence="6" key="1">
    <citation type="submission" date="2016-11" db="UniProtKB">
        <authorList>
            <consortium name="WormBaseParasite"/>
        </authorList>
    </citation>
    <scope>IDENTIFICATION</scope>
</reference>
<evidence type="ECO:0000256" key="4">
    <source>
        <dbReference type="SAM" id="MobiDB-lite"/>
    </source>
</evidence>
<name>A0A1I8H0R9_9PLAT</name>
<dbReference type="PANTHER" id="PTHR10972:SF141">
    <property type="entry name" value="OXYSTEROL-BINDING PROTEIN"/>
    <property type="match status" value="1"/>
</dbReference>
<dbReference type="PANTHER" id="PTHR10972">
    <property type="entry name" value="OXYSTEROL-BINDING PROTEIN-RELATED"/>
    <property type="match status" value="1"/>
</dbReference>
<dbReference type="Gene3D" id="3.30.70.3490">
    <property type="match status" value="1"/>
</dbReference>
<dbReference type="InterPro" id="IPR037239">
    <property type="entry name" value="OSBP_sf"/>
</dbReference>
<protein>
    <recommendedName>
        <fullName evidence="3">Oxysterol-binding protein</fullName>
    </recommendedName>
</protein>
<evidence type="ECO:0000256" key="3">
    <source>
        <dbReference type="RuleBase" id="RU003845"/>
    </source>
</evidence>
<dbReference type="GO" id="GO:0016020">
    <property type="term" value="C:membrane"/>
    <property type="evidence" value="ECO:0007669"/>
    <property type="project" value="TreeGrafter"/>
</dbReference>
<dbReference type="InterPro" id="IPR018494">
    <property type="entry name" value="Oxysterol-bd_CS"/>
</dbReference>
<dbReference type="GO" id="GO:0005829">
    <property type="term" value="C:cytosol"/>
    <property type="evidence" value="ECO:0007669"/>
    <property type="project" value="TreeGrafter"/>
</dbReference>
<dbReference type="PROSITE" id="PS01013">
    <property type="entry name" value="OSBP"/>
    <property type="match status" value="1"/>
</dbReference>
<keyword evidence="1" id="KW-0446">Lipid-binding</keyword>
<organism evidence="5 6">
    <name type="scientific">Macrostomum lignano</name>
    <dbReference type="NCBI Taxonomy" id="282301"/>
    <lineage>
        <taxon>Eukaryota</taxon>
        <taxon>Metazoa</taxon>
        <taxon>Spiralia</taxon>
        <taxon>Lophotrochozoa</taxon>
        <taxon>Platyhelminthes</taxon>
        <taxon>Rhabditophora</taxon>
        <taxon>Macrostomorpha</taxon>
        <taxon>Macrostomida</taxon>
        <taxon>Macrostomidae</taxon>
        <taxon>Macrostomum</taxon>
    </lineage>
</organism>
<proteinExistence type="inferred from homology"/>
<feature type="region of interest" description="Disordered" evidence="4">
    <location>
        <begin position="93"/>
        <end position="120"/>
    </location>
</feature>
<dbReference type="WBParaSite" id="maker-uti_cns_0003814-snap-gene-0.9-mRNA-1">
    <property type="protein sequence ID" value="maker-uti_cns_0003814-snap-gene-0.9-mRNA-1"/>
    <property type="gene ID" value="maker-uti_cns_0003814-snap-gene-0.9"/>
</dbReference>
<sequence>TAFSANWNYSLVVAYFNQPINFGIEALRLWSTPSLLSLSVELLQADLDSIQGAAAAAARRILSAGGGQQQPEPVPPAHHYSSATDLADLKVPAGHGGGRSLSSTDLTDDPAPPQSAAAAAVPFNRAASTAPIPEMLEPPPLPEHKSVILHLLQQLKLGMDLTRVVLPTFILEKRSLLERFADSMLHPDMFLRPADMPDPESRMVAVLEWYLTSFHAGRKGALAKKPYNPLIGETFHCSWNLGGGGENRLVYTAEQVSHHPPVTAFYLECPQKQVWLNSSIYTKSKFMGMSIGVNMVGRMQLHLMRHDEVYNMQLPSAYARSILTVPWVELGDKVTISCPKSRYSAAVVFHTKPFYGGRLHRVSAEVRNPASSVVCRVSGEWSGQLEFDYPALGVKKVLDVAQLPVTPKRVRPKQLQRPYESRRIWGAVTDALRSGDIGRATEEKRKLEDVQRCCEKYRKDRNLPFPVKYFVRDDEGGWIFRRTLEKDQADTMA</sequence>
<dbReference type="GO" id="GO:0006869">
    <property type="term" value="P:lipid transport"/>
    <property type="evidence" value="ECO:0007669"/>
    <property type="project" value="UniProtKB-KW"/>
</dbReference>
<dbReference type="AlphaFoldDB" id="A0A1I8H0R9"/>
<accession>A0A1I8H0R9</accession>
<dbReference type="SUPFAM" id="SSF144000">
    <property type="entry name" value="Oxysterol-binding protein-like"/>
    <property type="match status" value="1"/>
</dbReference>
<dbReference type="Gene3D" id="2.40.160.120">
    <property type="match status" value="1"/>
</dbReference>
<keyword evidence="3" id="KW-0445">Lipid transport</keyword>
<dbReference type="InterPro" id="IPR000648">
    <property type="entry name" value="Oxysterol-bd"/>
</dbReference>
<dbReference type="GO" id="GO:0032934">
    <property type="term" value="F:sterol binding"/>
    <property type="evidence" value="ECO:0007669"/>
    <property type="project" value="TreeGrafter"/>
</dbReference>
<keyword evidence="5" id="KW-1185">Reference proteome</keyword>
<comment type="similarity">
    <text evidence="2">Belongs to the OSBP family.</text>
</comment>
<evidence type="ECO:0000256" key="2">
    <source>
        <dbReference type="RuleBase" id="RU003844"/>
    </source>
</evidence>
<evidence type="ECO:0000313" key="6">
    <source>
        <dbReference type="WBParaSite" id="maker-uti_cns_0003814-snap-gene-0.9-mRNA-1"/>
    </source>
</evidence>
<dbReference type="Gene3D" id="1.10.287.2720">
    <property type="match status" value="1"/>
</dbReference>